<proteinExistence type="evidence at transcript level"/>
<evidence type="ECO:0000256" key="2">
    <source>
        <dbReference type="ARBA" id="ARBA00022676"/>
    </source>
</evidence>
<keyword evidence="2 10" id="KW-0328">Glycosyltransferase</keyword>
<reference evidence="13" key="1">
    <citation type="submission" date="2018-08" db="EMBL/GenBank/DDBJ databases">
        <authorList>
            <person name="Cornetti L."/>
        </authorList>
    </citation>
    <scope>NUCLEOTIDE SEQUENCE</scope>
    <source>
        <strain evidence="13">DE-FRO-2-1</strain>
    </source>
</reference>
<dbReference type="EC" id="2.4.1.257" evidence="10"/>
<evidence type="ECO:0000313" key="13">
    <source>
        <dbReference type="EMBL" id="SVE93013.1"/>
    </source>
</evidence>
<dbReference type="AlphaFoldDB" id="A0A4Y7NJF0"/>
<evidence type="ECO:0000256" key="4">
    <source>
        <dbReference type="ARBA" id="ARBA00022692"/>
    </source>
</evidence>
<evidence type="ECO:0000256" key="8">
    <source>
        <dbReference type="ARBA" id="ARBA00045103"/>
    </source>
</evidence>
<name>A0A4Y7NJF0_9CRUS</name>
<dbReference type="Pfam" id="PF13439">
    <property type="entry name" value="Glyco_transf_4"/>
    <property type="match status" value="1"/>
</dbReference>
<feature type="domain" description="Glycosyl transferase family 1" evidence="11">
    <location>
        <begin position="208"/>
        <end position="374"/>
    </location>
</feature>
<sequence>MVNVLFLHPDLGIGGAERLVIDAALALQSKGHKVHIVTSHHDLNHCFPETKDGTLTVSIIGDWLPRSIFGRFIAFCAYLRMLWAAIAVVFCFDFKPEVFFCDQVSMCIPVLRTFTKVPVLFYCHFPDLLLASHKSWLQKIYRAPLDWLEEKTTGLANVTVVNSHFTAGVFKDTFRSIRKQPQVLYPSLSFDKFDQPFSSTLARVVESGPKFVLLSINRYERKKNLGLALRSIALLKEEAKLEDIHLIMAGGYDERLPENVEHFEELSKLSESLGLQNFVTFLRSPNDDVKSCLLHSSQCLLYTPDKEHFGIVPLEAMYCKLPVIAVRSGGPLETVEDHRTGYLCEPTPEDFSAKIQYLYDNQKLVEEMGERGRLRVREHFSFDSFSNQLNELVDSLTSSKSE</sequence>
<dbReference type="FunFam" id="3.40.50.2000:FF:000210">
    <property type="entry name" value="Alpha-1,3/1,6-mannosyltransferase ALG2"/>
    <property type="match status" value="1"/>
</dbReference>
<evidence type="ECO:0000256" key="1">
    <source>
        <dbReference type="ARBA" id="ARBA00004922"/>
    </source>
</evidence>
<dbReference type="CDD" id="cd03805">
    <property type="entry name" value="GT4_ALG2-like"/>
    <property type="match status" value="1"/>
</dbReference>
<dbReference type="EC" id="2.4.1.132" evidence="10"/>
<dbReference type="EMBL" id="LR023394">
    <property type="protein sequence ID" value="SVE93013.1"/>
    <property type="molecule type" value="mRNA"/>
</dbReference>
<keyword evidence="7" id="KW-0472">Membrane</keyword>
<evidence type="ECO:0000256" key="7">
    <source>
        <dbReference type="ARBA" id="ARBA00023136"/>
    </source>
</evidence>
<comment type="similarity">
    <text evidence="10">Belongs to the glycosyltransferase group 1 family.</text>
</comment>
<dbReference type="GO" id="GO:0005789">
    <property type="term" value="C:endoplasmic reticulum membrane"/>
    <property type="evidence" value="ECO:0007669"/>
    <property type="project" value="UniProtKB-SubCell"/>
</dbReference>
<feature type="domain" description="Glycosyltransferase subfamily 4-like N-terminal" evidence="12">
    <location>
        <begin position="13"/>
        <end position="186"/>
    </location>
</feature>
<comment type="pathway">
    <text evidence="1 10">Protein modification; protein glycosylation.</text>
</comment>
<comment type="subcellular location">
    <subcellularLocation>
        <location evidence="10">Endoplasmic reticulum membrane</location>
        <topology evidence="10">Single-pass membrane protein</topology>
    </subcellularLocation>
</comment>
<protein>
    <recommendedName>
        <fullName evidence="10">Alpha-1,3/1,6-mannosyltransferase ALG2</fullName>
        <ecNumber evidence="10">2.4.1.132</ecNumber>
        <ecNumber evidence="10">2.4.1.257</ecNumber>
    </recommendedName>
    <alternativeName>
        <fullName evidence="10">GDP-Man:Man(1)GlcNAc(2)-PP-Dol alpha-1,3-mannosyltransferase</fullName>
    </alternativeName>
</protein>
<dbReference type="InterPro" id="IPR001296">
    <property type="entry name" value="Glyco_trans_1"/>
</dbReference>
<keyword evidence="4" id="KW-0812">Transmembrane</keyword>
<evidence type="ECO:0000259" key="11">
    <source>
        <dbReference type="Pfam" id="PF00534"/>
    </source>
</evidence>
<dbReference type="GO" id="GO:0004378">
    <property type="term" value="F:GDP-Man:Man(1)GlcNAc(2)-PP-Dol alpha-1,3-mannosyltransferase activity"/>
    <property type="evidence" value="ECO:0007669"/>
    <property type="project" value="UniProtKB-UniRule"/>
</dbReference>
<dbReference type="PANTHER" id="PTHR45918">
    <property type="entry name" value="ALPHA-1,3/1,6-MANNOSYLTRANSFERASE ALG2"/>
    <property type="match status" value="1"/>
</dbReference>
<keyword evidence="5" id="KW-0256">Endoplasmic reticulum</keyword>
<keyword evidence="3 10" id="KW-0808">Transferase</keyword>
<evidence type="ECO:0000259" key="12">
    <source>
        <dbReference type="Pfam" id="PF13439"/>
    </source>
</evidence>
<evidence type="ECO:0000256" key="5">
    <source>
        <dbReference type="ARBA" id="ARBA00022824"/>
    </source>
</evidence>
<evidence type="ECO:0000256" key="3">
    <source>
        <dbReference type="ARBA" id="ARBA00022679"/>
    </source>
</evidence>
<dbReference type="InterPro" id="IPR028098">
    <property type="entry name" value="Glyco_trans_4-like_N"/>
</dbReference>
<dbReference type="UniPathway" id="UPA00378"/>
<gene>
    <name evidence="13" type="primary">EOG090X069M</name>
</gene>
<dbReference type="Pfam" id="PF00534">
    <property type="entry name" value="Glycos_transf_1"/>
    <property type="match status" value="1"/>
</dbReference>
<dbReference type="InterPro" id="IPR027054">
    <property type="entry name" value="ALG2"/>
</dbReference>
<accession>A0A4Y7NJF0</accession>
<organism evidence="13">
    <name type="scientific">Moina brachiata</name>
    <dbReference type="NCBI Taxonomy" id="675436"/>
    <lineage>
        <taxon>Eukaryota</taxon>
        <taxon>Metazoa</taxon>
        <taxon>Ecdysozoa</taxon>
        <taxon>Arthropoda</taxon>
        <taxon>Crustacea</taxon>
        <taxon>Branchiopoda</taxon>
        <taxon>Diplostraca</taxon>
        <taxon>Cladocera</taxon>
        <taxon>Anomopoda</taxon>
        <taxon>Moinidae</taxon>
        <taxon>Moina</taxon>
    </lineage>
</organism>
<evidence type="ECO:0000256" key="6">
    <source>
        <dbReference type="ARBA" id="ARBA00022989"/>
    </source>
</evidence>
<comment type="catalytic activity">
    <reaction evidence="8 10">
        <text>a beta-D-Man-(1-&gt;4)-beta-D-GlcNAc-(1-&gt;4)-alpha-D-GlcNAc-diphospho-di-trans,poly-cis-dolichol + GDP-alpha-D-mannose = an alpha-D-Man-(1-&gt;3)-beta-D-Man-(1-&gt;4)-beta-D-GlcNAc-(1-&gt;4)-alpha-D-GlcNAc-diphospho-di-trans,poly-cis-dolichol + GDP + H(+)</text>
        <dbReference type="Rhea" id="RHEA:29515"/>
        <dbReference type="Rhea" id="RHEA-COMP:19511"/>
        <dbReference type="Rhea" id="RHEA-COMP:19513"/>
        <dbReference type="ChEBI" id="CHEBI:15378"/>
        <dbReference type="ChEBI" id="CHEBI:57527"/>
        <dbReference type="ChEBI" id="CHEBI:58189"/>
        <dbReference type="ChEBI" id="CHEBI:58472"/>
        <dbReference type="ChEBI" id="CHEBI:132510"/>
        <dbReference type="EC" id="2.4.1.132"/>
    </reaction>
    <physiologicalReaction direction="left-to-right" evidence="8 10">
        <dbReference type="Rhea" id="RHEA:29516"/>
    </physiologicalReaction>
</comment>
<evidence type="ECO:0000256" key="10">
    <source>
        <dbReference type="RuleBase" id="RU367136"/>
    </source>
</evidence>
<comment type="function">
    <text evidence="10">Mannosylates Man(2)GlcNAc(2)-dolichol diphosphate and Man(1)GlcNAc(2)-dolichol diphosphate to form Man(3)GlcNAc(2)-dolichol diphosphate.</text>
</comment>
<comment type="catalytic activity">
    <reaction evidence="9 10">
        <text>an alpha-D-Man-(1-&gt;3)-beta-D-Man-(1-&gt;4)-beta-D-GlcNAc-(1-&gt;4)-alpha-D-GlcNAc-diphospho-di-trans,poly-cis-dolichol + GDP-alpha-D-mannose = an alpha-D-Man-(1-&gt;3)-[alpha-D-Man-(1-&gt;6)]-beta-D-Man-(1-&gt;4)-beta-D-GlcNAc-(1-&gt;4)-alpha-D-GlcNAc-diphospho-di-trans,poly-cis-dolichol + GDP + H(+)</text>
        <dbReference type="Rhea" id="RHEA:29519"/>
        <dbReference type="Rhea" id="RHEA-COMP:19513"/>
        <dbReference type="Rhea" id="RHEA-COMP:19515"/>
        <dbReference type="ChEBI" id="CHEBI:15378"/>
        <dbReference type="ChEBI" id="CHEBI:57527"/>
        <dbReference type="ChEBI" id="CHEBI:58189"/>
        <dbReference type="ChEBI" id="CHEBI:132510"/>
        <dbReference type="ChEBI" id="CHEBI:132511"/>
        <dbReference type="EC" id="2.4.1.257"/>
    </reaction>
    <physiologicalReaction direction="left-to-right" evidence="9 10">
        <dbReference type="Rhea" id="RHEA:29520"/>
    </physiologicalReaction>
</comment>
<dbReference type="PANTHER" id="PTHR45918:SF1">
    <property type="entry name" value="ALPHA-1,3_1,6-MANNOSYLTRANSFERASE ALG2"/>
    <property type="match status" value="1"/>
</dbReference>
<keyword evidence="6" id="KW-1133">Transmembrane helix</keyword>
<evidence type="ECO:0000256" key="9">
    <source>
        <dbReference type="ARBA" id="ARBA00045104"/>
    </source>
</evidence>
<dbReference type="GO" id="GO:0102704">
    <property type="term" value="F:GDP-Man:Man(2)GlcNAc(2)-PP-Dol alpha-1,6-mannosyltransferase activity"/>
    <property type="evidence" value="ECO:0007669"/>
    <property type="project" value="UniProtKB-UniRule"/>
</dbReference>
<dbReference type="Gene3D" id="3.40.50.2000">
    <property type="entry name" value="Glycogen Phosphorylase B"/>
    <property type="match status" value="2"/>
</dbReference>
<dbReference type="SUPFAM" id="SSF53756">
    <property type="entry name" value="UDP-Glycosyltransferase/glycogen phosphorylase"/>
    <property type="match status" value="1"/>
</dbReference>